<feature type="transmembrane region" description="Helical" evidence="1">
    <location>
        <begin position="20"/>
        <end position="37"/>
    </location>
</feature>
<accession>A0A1H9UWT8</accession>
<dbReference type="Proteomes" id="UP000198885">
    <property type="component" value="Unassembled WGS sequence"/>
</dbReference>
<keyword evidence="3" id="KW-1185">Reference proteome</keyword>
<gene>
    <name evidence="2" type="ORF">SAMN04490244_10658</name>
</gene>
<name>A0A1H9UWT8_9RHOB</name>
<keyword evidence="1" id="KW-0472">Membrane</keyword>
<evidence type="ECO:0000313" key="3">
    <source>
        <dbReference type="Proteomes" id="UP000198885"/>
    </source>
</evidence>
<keyword evidence="1" id="KW-0812">Transmembrane</keyword>
<organism evidence="2 3">
    <name type="scientific">Tranquillimonas rosea</name>
    <dbReference type="NCBI Taxonomy" id="641238"/>
    <lineage>
        <taxon>Bacteria</taxon>
        <taxon>Pseudomonadati</taxon>
        <taxon>Pseudomonadota</taxon>
        <taxon>Alphaproteobacteria</taxon>
        <taxon>Rhodobacterales</taxon>
        <taxon>Roseobacteraceae</taxon>
        <taxon>Tranquillimonas</taxon>
    </lineage>
</organism>
<dbReference type="EMBL" id="FOGU01000006">
    <property type="protein sequence ID" value="SES13906.1"/>
    <property type="molecule type" value="Genomic_DNA"/>
</dbReference>
<reference evidence="2 3" key="1">
    <citation type="submission" date="2016-10" db="EMBL/GenBank/DDBJ databases">
        <authorList>
            <person name="de Groot N.N."/>
        </authorList>
    </citation>
    <scope>NUCLEOTIDE SEQUENCE [LARGE SCALE GENOMIC DNA]</scope>
    <source>
        <strain evidence="2 3">DSM 23042</strain>
    </source>
</reference>
<sequence length="58" mass="6139">MAFRTLHDLHTRRMSRNVGLGVTLGALILVIFGMTYVKVSAIPTDAGPAGEARQEAAG</sequence>
<keyword evidence="1" id="KW-1133">Transmembrane helix</keyword>
<dbReference type="AlphaFoldDB" id="A0A1H9UWT8"/>
<dbReference type="RefSeq" id="WP_177190449.1">
    <property type="nucleotide sequence ID" value="NZ_CBDDGO010000004.1"/>
</dbReference>
<evidence type="ECO:0000313" key="2">
    <source>
        <dbReference type="EMBL" id="SES13906.1"/>
    </source>
</evidence>
<protein>
    <submittedName>
        <fullName evidence="2">Uncharacterized protein</fullName>
    </submittedName>
</protein>
<dbReference type="STRING" id="641238.SAMN04490244_10658"/>
<evidence type="ECO:0000256" key="1">
    <source>
        <dbReference type="SAM" id="Phobius"/>
    </source>
</evidence>
<proteinExistence type="predicted"/>